<reference evidence="7 8" key="1">
    <citation type="submission" date="2023-07" db="EMBL/GenBank/DDBJ databases">
        <title>Genomic Encyclopedia of Type Strains, Phase IV (KMG-IV): sequencing the most valuable type-strain genomes for metagenomic binning, comparative biology and taxonomic classification.</title>
        <authorList>
            <person name="Goeker M."/>
        </authorList>
    </citation>
    <scope>NUCLEOTIDE SEQUENCE [LARGE SCALE GENOMIC DNA]</scope>
    <source>
        <strain evidence="7 8">DSM 12751</strain>
    </source>
</reference>
<dbReference type="Pfam" id="PF16360">
    <property type="entry name" value="GTP-bdg_M"/>
    <property type="match status" value="1"/>
</dbReference>
<comment type="similarity">
    <text evidence="5">Belongs to the TRAFAC class OBG-HflX-like GTPase superfamily. HflX GTPase family.</text>
</comment>
<dbReference type="InterPro" id="IPR030394">
    <property type="entry name" value="G_HFLX_dom"/>
</dbReference>
<accession>A0ABT9VVD1</accession>
<dbReference type="PANTHER" id="PTHR10229:SF0">
    <property type="entry name" value="GTP-BINDING PROTEIN 6-RELATED"/>
    <property type="match status" value="1"/>
</dbReference>
<dbReference type="EMBL" id="JAUSTY010000002">
    <property type="protein sequence ID" value="MDQ0164840.1"/>
    <property type="molecule type" value="Genomic_DNA"/>
</dbReference>
<dbReference type="InterPro" id="IPR042108">
    <property type="entry name" value="GTPase_HflX_N_sf"/>
</dbReference>
<evidence type="ECO:0000256" key="1">
    <source>
        <dbReference type="ARBA" id="ARBA00022723"/>
    </source>
</evidence>
<dbReference type="RefSeq" id="WP_307391044.1">
    <property type="nucleotide sequence ID" value="NZ_BAAADK010000018.1"/>
</dbReference>
<dbReference type="PROSITE" id="PS51705">
    <property type="entry name" value="G_HFLX"/>
    <property type="match status" value="1"/>
</dbReference>
<evidence type="ECO:0000313" key="7">
    <source>
        <dbReference type="EMBL" id="MDQ0164840.1"/>
    </source>
</evidence>
<proteinExistence type="inferred from homology"/>
<keyword evidence="1" id="KW-0479">Metal-binding</keyword>
<dbReference type="Pfam" id="PF01926">
    <property type="entry name" value="MMR_HSR1"/>
    <property type="match status" value="1"/>
</dbReference>
<comment type="subcellular location">
    <subcellularLocation>
        <location evidence="5">Cytoplasm</location>
    </subcellularLocation>
    <text evidence="5">May associate with membranes.</text>
</comment>
<protein>
    <recommendedName>
        <fullName evidence="5">GTPase HflX</fullName>
    </recommendedName>
    <alternativeName>
        <fullName evidence="5">GTP-binding protein HflX</fullName>
    </alternativeName>
</protein>
<keyword evidence="2 5" id="KW-0547">Nucleotide-binding</keyword>
<comment type="function">
    <text evidence="5">GTPase that associates with the 50S ribosomal subunit and may have a role during protein synthesis or ribosome biogenesis.</text>
</comment>
<evidence type="ECO:0000256" key="4">
    <source>
        <dbReference type="ARBA" id="ARBA00023134"/>
    </source>
</evidence>
<dbReference type="InterPro" id="IPR025121">
    <property type="entry name" value="GTPase_HflX_N"/>
</dbReference>
<comment type="caution">
    <text evidence="7">The sequence shown here is derived from an EMBL/GenBank/DDBJ whole genome shotgun (WGS) entry which is preliminary data.</text>
</comment>
<dbReference type="CDD" id="cd01878">
    <property type="entry name" value="HflX"/>
    <property type="match status" value="1"/>
</dbReference>
<feature type="domain" description="Hflx-type G" evidence="6">
    <location>
        <begin position="202"/>
        <end position="363"/>
    </location>
</feature>
<evidence type="ECO:0000256" key="3">
    <source>
        <dbReference type="ARBA" id="ARBA00022842"/>
    </source>
</evidence>
<dbReference type="PANTHER" id="PTHR10229">
    <property type="entry name" value="GTP-BINDING PROTEIN HFLX"/>
    <property type="match status" value="1"/>
</dbReference>
<dbReference type="Proteomes" id="UP001235840">
    <property type="component" value="Unassembled WGS sequence"/>
</dbReference>
<dbReference type="Gene3D" id="3.40.50.11060">
    <property type="entry name" value="GTPase HflX, N-terminal domain"/>
    <property type="match status" value="1"/>
</dbReference>
<dbReference type="InterPro" id="IPR027417">
    <property type="entry name" value="P-loop_NTPase"/>
</dbReference>
<keyword evidence="8" id="KW-1185">Reference proteome</keyword>
<evidence type="ECO:0000259" key="6">
    <source>
        <dbReference type="PROSITE" id="PS51705"/>
    </source>
</evidence>
<dbReference type="PRINTS" id="PR00326">
    <property type="entry name" value="GTP1OBG"/>
</dbReference>
<dbReference type="HAMAP" id="MF_00900">
    <property type="entry name" value="GTPase_HflX"/>
    <property type="match status" value="1"/>
</dbReference>
<dbReference type="Pfam" id="PF13167">
    <property type="entry name" value="GTP-bdg_N"/>
    <property type="match status" value="1"/>
</dbReference>
<comment type="subunit">
    <text evidence="5">Monomer. Associates with the 50S ribosomal subunit.</text>
</comment>
<dbReference type="Gene3D" id="6.10.250.2860">
    <property type="match status" value="1"/>
</dbReference>
<keyword evidence="5" id="KW-0963">Cytoplasm</keyword>
<dbReference type="InterPro" id="IPR032305">
    <property type="entry name" value="GTP-bd_M"/>
</dbReference>
<sequence>MKETSNGKQEKAILIGCIVAQQTEEQVESSLKELSLLTETAKATPILTVTQKRDRVDSSFYIGKGKLEEICVLIDELGADMIIFNDELSPSQLKNIELSVPVKVIDRTQLILDIFAMRARSKEGQLQVELAQYKYLLPRIVGRGKSLSRLGGGIGTRGPGETKLETDRRHIRRRMGEIETALNKVVSHRERYRERRKKNNVFQISLVGYTNAGKSTLLNKITDADTYVENQLFATLDPTTKQMKMPSGIQVLLTDTVGFIQDLPTALIAAFRSTLEEVKEADLILHVIDSHDELHQKHIEVVEKLIQQLGAGHIAQVKVYNKKDKPAAEGLLVNQKDMYISTTSVQDVQLLRERIEDELKATMKELELFVPSEQAHVVAKCRQQGLIQDEEWNEERDGYEVTLFVPPHHSLGELIEPYIV</sequence>
<dbReference type="NCBIfam" id="TIGR03156">
    <property type="entry name" value="GTP_HflX"/>
    <property type="match status" value="1"/>
</dbReference>
<name>A0ABT9VVD1_9BACI</name>
<dbReference type="SUPFAM" id="SSF52540">
    <property type="entry name" value="P-loop containing nucleoside triphosphate hydrolases"/>
    <property type="match status" value="1"/>
</dbReference>
<evidence type="ECO:0000256" key="5">
    <source>
        <dbReference type="HAMAP-Rule" id="MF_00900"/>
    </source>
</evidence>
<dbReference type="PIRSF" id="PIRSF006809">
    <property type="entry name" value="GTP-binding_hflX_prd"/>
    <property type="match status" value="1"/>
</dbReference>
<dbReference type="Gene3D" id="3.40.50.300">
    <property type="entry name" value="P-loop containing nucleotide triphosphate hydrolases"/>
    <property type="match status" value="1"/>
</dbReference>
<keyword evidence="3" id="KW-0460">Magnesium</keyword>
<organism evidence="7 8">
    <name type="scientific">Caldalkalibacillus horti</name>
    <dbReference type="NCBI Taxonomy" id="77523"/>
    <lineage>
        <taxon>Bacteria</taxon>
        <taxon>Bacillati</taxon>
        <taxon>Bacillota</taxon>
        <taxon>Bacilli</taxon>
        <taxon>Bacillales</taxon>
        <taxon>Bacillaceae</taxon>
        <taxon>Caldalkalibacillus</taxon>
    </lineage>
</organism>
<evidence type="ECO:0000256" key="2">
    <source>
        <dbReference type="ARBA" id="ARBA00022741"/>
    </source>
</evidence>
<evidence type="ECO:0000313" key="8">
    <source>
        <dbReference type="Proteomes" id="UP001235840"/>
    </source>
</evidence>
<dbReference type="InterPro" id="IPR016496">
    <property type="entry name" value="GTPase_HflX"/>
</dbReference>
<keyword evidence="4 5" id="KW-0342">GTP-binding</keyword>
<gene>
    <name evidence="5" type="primary">hflX</name>
    <name evidence="7" type="ORF">J2S11_000740</name>
</gene>
<dbReference type="InterPro" id="IPR006073">
    <property type="entry name" value="GTP-bd"/>
</dbReference>